<evidence type="ECO:0000313" key="2">
    <source>
        <dbReference type="Proteomes" id="UP000274545"/>
    </source>
</evidence>
<dbReference type="EMBL" id="RAHC01000025">
    <property type="protein sequence ID" value="RUP75256.1"/>
    <property type="molecule type" value="Genomic_DNA"/>
</dbReference>
<sequence length="72" mass="8400">MEGDISHYIKSVKGRGAKIYCKETFINMLIASMLRLNSKTNEEKIDKTNKNKEKIEFNIFNLNQSKNQFLSL</sequence>
<dbReference type="AlphaFoldDB" id="A0A3S0SK50"/>
<accession>A0A3S0SK50</accession>
<dbReference type="Proteomes" id="UP000274545">
    <property type="component" value="Unassembled WGS sequence"/>
</dbReference>
<proteinExistence type="predicted"/>
<evidence type="ECO:0000313" key="1">
    <source>
        <dbReference type="EMBL" id="RUP75256.1"/>
    </source>
</evidence>
<gene>
    <name evidence="1" type="ORF">D6D54_08875</name>
</gene>
<dbReference type="RefSeq" id="WP_127093010.1">
    <property type="nucleotide sequence ID" value="NZ_RAHC01000006.1"/>
</dbReference>
<protein>
    <submittedName>
        <fullName evidence="1">Uncharacterized protein</fullName>
    </submittedName>
</protein>
<comment type="caution">
    <text evidence="1">The sequence shown here is derived from an EMBL/GenBank/DDBJ whole genome shotgun (WGS) entry which is preliminary data.</text>
</comment>
<name>A0A3S0SK50_9MOLU</name>
<reference evidence="1 2" key="1">
    <citation type="journal article" date="2019" name="Genome Biol. Evol.">
        <title>Toxin and genome evolution in a Drosophila defensive symbiosis.</title>
        <authorList>
            <person name="Ballinger M.J."/>
            <person name="Gawryluk R.M."/>
            <person name="Perlman S.J."/>
        </authorList>
    </citation>
    <scope>NUCLEOTIDE SEQUENCE [LARGE SCALE GENOMIC DNA]</scope>
    <source>
        <strain evidence="2">sNeo</strain>
    </source>
</reference>
<organism evidence="1 2">
    <name type="scientific">Spiroplasma poulsonii</name>
    <dbReference type="NCBI Taxonomy" id="2138"/>
    <lineage>
        <taxon>Bacteria</taxon>
        <taxon>Bacillati</taxon>
        <taxon>Mycoplasmatota</taxon>
        <taxon>Mollicutes</taxon>
        <taxon>Entomoplasmatales</taxon>
        <taxon>Spiroplasmataceae</taxon>
        <taxon>Spiroplasma</taxon>
    </lineage>
</organism>